<dbReference type="GO" id="GO:0090313">
    <property type="term" value="P:regulation of protein targeting to membrane"/>
    <property type="evidence" value="ECO:0007669"/>
    <property type="project" value="TreeGrafter"/>
</dbReference>
<organism evidence="1 2">
    <name type="scientific">Candidatus Ghiorseimicrobium undicola</name>
    <dbReference type="NCBI Taxonomy" id="1974746"/>
    <lineage>
        <taxon>Bacteria</taxon>
        <taxon>Pseudomonadati</taxon>
        <taxon>Candidatus Omnitrophota</taxon>
        <taxon>Candidatus Ghiorseimicrobium</taxon>
    </lineage>
</organism>
<accession>A0A2H0LWZ7</accession>
<dbReference type="Proteomes" id="UP000229641">
    <property type="component" value="Unassembled WGS sequence"/>
</dbReference>
<dbReference type="InterPro" id="IPR052894">
    <property type="entry name" value="AsmA-related"/>
</dbReference>
<proteinExistence type="predicted"/>
<dbReference type="Pfam" id="PF05359">
    <property type="entry name" value="DUF748"/>
    <property type="match status" value="1"/>
</dbReference>
<name>A0A2H0LWZ7_9BACT</name>
<evidence type="ECO:0000313" key="2">
    <source>
        <dbReference type="Proteomes" id="UP000229641"/>
    </source>
</evidence>
<dbReference type="GO" id="GO:0005886">
    <property type="term" value="C:plasma membrane"/>
    <property type="evidence" value="ECO:0007669"/>
    <property type="project" value="TreeGrafter"/>
</dbReference>
<evidence type="ECO:0000313" key="1">
    <source>
        <dbReference type="EMBL" id="PIQ88928.1"/>
    </source>
</evidence>
<dbReference type="InterPro" id="IPR008023">
    <property type="entry name" value="DUF748"/>
</dbReference>
<sequence>MLYNIFVRKIIIILAVLILIFVSFAAYLNTVYLPRKARLLIATAIGDNLGRRVELGSIKLNLLKGLIIKNLNIYDEDGKGLFLSTERVSLGWLFLPLFKKGEFVIPFVNIESPHISIKRTKEGVFNLPNIKKERTGKKTAIKPVVYRIKIENGKIDFKDEFINPEYTESAGFNAECALSLPQNIKFSFALLLDDGASFDSKGSYGLSTGEITSEFDINNLDPKNLLTRYYMNPPFDLTGCLIKQLKGRARFYENSTLDVDFSSQLDSLKIKKNNIVFQADGGLSARIIYDLQNRAVDYSGKADVKNAQIEGIPYLGGAKDVSATVAFSKDSVNTKDLKARLFGSPFDIEAELSNFKDPYLKARVYSGDLTVSTLYDSLLKDRFNNFDIALEGRGSLGLDVEMFFSDAKNFKMEGEAVLADSKLILNQRGKEITGIAAKLNFDKENVIWHDLSFMLDGESYASSGKLSGFTAPRADFNLKSPEAALDAAVRLENKNLIITKLKGRLLHSGFDIKGDVYFQEKNYSFNLASLISLELADLKTISGKYLPRYRGILEKISPEGECAINAMASGNLRDIRGLDLSVDLNAEAISLGAGMQRFALNNIKSRLRQKDRRIPVAEIFADSYEGKINIKGGFNLEYDNPLFSFNLLLSNINLARLKKDTSFKDKALSGLMSADVSVSGNTRGTDTLAGEGGILIKDGNLWEFAPFKKLAQFLFIPSFEKIVFNEAEADLIIENGYIFSDYIIMKSPQVTISGQGKMDFKGNLDYVIRSDFNEEFLRHSADFMQVLSSFLDKARQFVSLKLTGTIRDPKLSPAVLDPLRQLRKIFK</sequence>
<comment type="caution">
    <text evidence="1">The sequence shown here is derived from an EMBL/GenBank/DDBJ whole genome shotgun (WGS) entry which is preliminary data.</text>
</comment>
<dbReference type="PANTHER" id="PTHR30441:SF8">
    <property type="entry name" value="DUF748 DOMAIN-CONTAINING PROTEIN"/>
    <property type="match status" value="1"/>
</dbReference>
<reference evidence="1 2" key="1">
    <citation type="submission" date="2017-09" db="EMBL/GenBank/DDBJ databases">
        <title>Depth-based differentiation of microbial function through sediment-hosted aquifers and enrichment of novel symbionts in the deep terrestrial subsurface.</title>
        <authorList>
            <person name="Probst A.J."/>
            <person name="Ladd B."/>
            <person name="Jarett J.K."/>
            <person name="Geller-Mcgrath D.E."/>
            <person name="Sieber C.M."/>
            <person name="Emerson J.B."/>
            <person name="Anantharaman K."/>
            <person name="Thomas B.C."/>
            <person name="Malmstrom R."/>
            <person name="Stieglmeier M."/>
            <person name="Klingl A."/>
            <person name="Woyke T."/>
            <person name="Ryan C.M."/>
            <person name="Banfield J.F."/>
        </authorList>
    </citation>
    <scope>NUCLEOTIDE SEQUENCE [LARGE SCALE GENOMIC DNA]</scope>
    <source>
        <strain evidence="1">CG11_big_fil_rev_8_21_14_0_20_42_13</strain>
    </source>
</reference>
<dbReference type="AlphaFoldDB" id="A0A2H0LWZ7"/>
<dbReference type="EMBL" id="PCWA01000083">
    <property type="protein sequence ID" value="PIQ88928.1"/>
    <property type="molecule type" value="Genomic_DNA"/>
</dbReference>
<protein>
    <submittedName>
        <fullName evidence="1">Uncharacterized protein</fullName>
    </submittedName>
</protein>
<gene>
    <name evidence="1" type="ORF">COV72_05805</name>
</gene>
<dbReference type="PANTHER" id="PTHR30441">
    <property type="entry name" value="DUF748 DOMAIN-CONTAINING PROTEIN"/>
    <property type="match status" value="1"/>
</dbReference>